<dbReference type="Gene3D" id="2.40.50.100">
    <property type="match status" value="1"/>
</dbReference>
<dbReference type="Gene3D" id="1.10.287.470">
    <property type="entry name" value="Helix hairpin bin"/>
    <property type="match status" value="1"/>
</dbReference>
<gene>
    <name evidence="1" type="ORF">SRAA_1588</name>
</gene>
<dbReference type="KEGG" id="cbaa:SRAA_1588"/>
<dbReference type="Proteomes" id="UP000067461">
    <property type="component" value="Chromosome"/>
</dbReference>
<dbReference type="Gene3D" id="2.40.30.170">
    <property type="match status" value="1"/>
</dbReference>
<keyword evidence="2" id="KW-1185">Reference proteome</keyword>
<dbReference type="STRING" id="1458425.SRAA_1588"/>
<dbReference type="PANTHER" id="PTHR30469">
    <property type="entry name" value="MULTIDRUG RESISTANCE PROTEIN MDTA"/>
    <property type="match status" value="1"/>
</dbReference>
<dbReference type="Gene3D" id="2.40.420.20">
    <property type="match status" value="1"/>
</dbReference>
<organism evidence="1 2">
    <name type="scientific">Serpentinimonas raichei</name>
    <dbReference type="NCBI Taxonomy" id="1458425"/>
    <lineage>
        <taxon>Bacteria</taxon>
        <taxon>Pseudomonadati</taxon>
        <taxon>Pseudomonadota</taxon>
        <taxon>Betaproteobacteria</taxon>
        <taxon>Burkholderiales</taxon>
        <taxon>Comamonadaceae</taxon>
        <taxon>Serpentinimonas</taxon>
    </lineage>
</organism>
<dbReference type="PANTHER" id="PTHR30469:SF15">
    <property type="entry name" value="HLYD FAMILY OF SECRETION PROTEINS"/>
    <property type="match status" value="1"/>
</dbReference>
<sequence>MTQPLPAAPWLRYLIAAAVLAALLALALWPARHLVDHATVRQGTVRESFEAEGRARMQQRFVLSAPVAGVVERLEWEPGEHVQAGQVLVRLRPLASPALDARSRAQAQAQAAAAQASYAAAQAEAAAAAQTAQLAASAADRAQALAAQGMVSAAALQQAQTQRETSAQRAQSAQWSQGSARYQRDAARAALLAHDPARPGAAALLLRAPIDGVLLRRHLQSERAVPLGEPILELGNPQALEVEADVLSADAVRLRPGMAVELLRWGGPATLKAEVRRIEPAAFTQVSALGVQEQRVRVWLALRDEPAAWAGLGEAYRVQARFVLRSVPEALYLPSAAVFRHRSANGAGGAGGTRTEPGWAVYRIDGQRARLQAVQLGLQGEGRVQILAGLQAGDQVVLHPPRQLSDGAWLRLR</sequence>
<dbReference type="HOGENOM" id="CLU_018816_14_5_4"/>
<dbReference type="AlphaFoldDB" id="A0A060NJ28"/>
<proteinExistence type="predicted"/>
<dbReference type="GO" id="GO:0015562">
    <property type="term" value="F:efflux transmembrane transporter activity"/>
    <property type="evidence" value="ECO:0007669"/>
    <property type="project" value="TreeGrafter"/>
</dbReference>
<reference evidence="1 2" key="1">
    <citation type="journal article" date="2014" name="Nat. Commun.">
        <title>Physiological and genomic features of highly alkaliphilic hydrogen-utilizing Betaproteobacteria from a continental serpentinizing site.</title>
        <authorList>
            <person name="Suzuki S."/>
            <person name="Kuenen J.G."/>
            <person name="Schipper K."/>
            <person name="van der Velde S."/>
            <person name="Ishii S."/>
            <person name="Wu A."/>
            <person name="Sorokin D.Y."/>
            <person name="Tenney A."/>
            <person name="Meng X.Y."/>
            <person name="Morrill P.L."/>
            <person name="Kamagata Y."/>
            <person name="Muyzer G."/>
            <person name="Nealson K.H."/>
        </authorList>
    </citation>
    <scope>NUCLEOTIDE SEQUENCE [LARGE SCALE GENOMIC DNA]</scope>
    <source>
        <strain evidence="1 2">A1</strain>
    </source>
</reference>
<dbReference type="RefSeq" id="WP_045531949.1">
    <property type="nucleotide sequence ID" value="NZ_AP014568.1"/>
</dbReference>
<evidence type="ECO:0000313" key="2">
    <source>
        <dbReference type="Proteomes" id="UP000067461"/>
    </source>
</evidence>
<evidence type="ECO:0000313" key="1">
    <source>
        <dbReference type="EMBL" id="BAO81442.1"/>
    </source>
</evidence>
<dbReference type="OrthoDB" id="9791520at2"/>
<name>A0A060NJ28_9BURK</name>
<protein>
    <submittedName>
        <fullName evidence="1">Membrane-fusion protein</fullName>
    </submittedName>
</protein>
<dbReference type="GO" id="GO:1990281">
    <property type="term" value="C:efflux pump complex"/>
    <property type="evidence" value="ECO:0007669"/>
    <property type="project" value="TreeGrafter"/>
</dbReference>
<accession>A0A060NJ28</accession>
<dbReference type="EMBL" id="AP014568">
    <property type="protein sequence ID" value="BAO81442.1"/>
    <property type="molecule type" value="Genomic_DNA"/>
</dbReference>